<organism evidence="2">
    <name type="scientific">Loa loa</name>
    <name type="common">Eye worm</name>
    <name type="synonym">Filaria loa</name>
    <dbReference type="NCBI Taxonomy" id="7209"/>
    <lineage>
        <taxon>Eukaryota</taxon>
        <taxon>Metazoa</taxon>
        <taxon>Ecdysozoa</taxon>
        <taxon>Nematoda</taxon>
        <taxon>Chromadorea</taxon>
        <taxon>Rhabditida</taxon>
        <taxon>Spirurina</taxon>
        <taxon>Spiruromorpha</taxon>
        <taxon>Filarioidea</taxon>
        <taxon>Onchocercidae</taxon>
        <taxon>Loa</taxon>
    </lineage>
</organism>
<dbReference type="AlphaFoldDB" id="A0A1S0TZ46"/>
<dbReference type="KEGG" id="loa:LOAG_06682"/>
<dbReference type="RefSeq" id="XP_003142266.1">
    <property type="nucleotide sequence ID" value="XM_003142218.1"/>
</dbReference>
<dbReference type="InParanoid" id="A0A1S0TZ46"/>
<evidence type="ECO:0000313" key="2">
    <source>
        <dbReference type="EMBL" id="EFO21806.1"/>
    </source>
</evidence>
<feature type="signal peptide" evidence="1">
    <location>
        <begin position="1"/>
        <end position="17"/>
    </location>
</feature>
<dbReference type="CTD" id="9944097"/>
<reference evidence="2" key="1">
    <citation type="submission" date="2012-04" db="EMBL/GenBank/DDBJ databases">
        <title>The Genome Sequence of Loa loa.</title>
        <authorList>
            <consortium name="The Broad Institute Genome Sequencing Platform"/>
            <consortium name="Broad Institute Genome Sequencing Center for Infectious Disease"/>
            <person name="Nutman T.B."/>
            <person name="Fink D.L."/>
            <person name="Russ C."/>
            <person name="Young S."/>
            <person name="Zeng Q."/>
            <person name="Gargeya S."/>
            <person name="Alvarado L."/>
            <person name="Berlin A."/>
            <person name="Chapman S.B."/>
            <person name="Chen Z."/>
            <person name="Freedman E."/>
            <person name="Gellesch M."/>
            <person name="Goldberg J."/>
            <person name="Griggs A."/>
            <person name="Gujja S."/>
            <person name="Heilman E.R."/>
            <person name="Heiman D."/>
            <person name="Howarth C."/>
            <person name="Mehta T."/>
            <person name="Neiman D."/>
            <person name="Pearson M."/>
            <person name="Roberts A."/>
            <person name="Saif S."/>
            <person name="Shea T."/>
            <person name="Shenoy N."/>
            <person name="Sisk P."/>
            <person name="Stolte C."/>
            <person name="Sykes S."/>
            <person name="White J."/>
            <person name="Yandava C."/>
            <person name="Haas B."/>
            <person name="Henn M.R."/>
            <person name="Nusbaum C."/>
            <person name="Birren B."/>
        </authorList>
    </citation>
    <scope>NUCLEOTIDE SEQUENCE [LARGE SCALE GENOMIC DNA]</scope>
</reference>
<feature type="chain" id="PRO_5010174460" evidence="1">
    <location>
        <begin position="18"/>
        <end position="184"/>
    </location>
</feature>
<protein>
    <submittedName>
        <fullName evidence="2">Uncharacterized protein</fullName>
    </submittedName>
</protein>
<gene>
    <name evidence="2" type="ORF">LOAG_06682</name>
</gene>
<name>A0A1S0TZ46_LOALO</name>
<dbReference type="GeneID" id="9944097"/>
<keyword evidence="1" id="KW-0732">Signal</keyword>
<sequence>MRHGFLMILLTGKVSLSHDPFQKELQSVSRDGYGVLWISTSKVNNFSFPCQRSKVPVNFQNIKQRTQIKWIRVSLHSDDSVLNIFGVERVEISVIALMQFIVLFQKICCKLRFVLDKMLISLLNYRLLITIVLSEHSPRKYGSLIDLDWSSRTISIHNTETFIREDHIENWQNIASLSLPILPC</sequence>
<proteinExistence type="predicted"/>
<evidence type="ECO:0000256" key="1">
    <source>
        <dbReference type="SAM" id="SignalP"/>
    </source>
</evidence>
<dbReference type="EMBL" id="JH712074">
    <property type="protein sequence ID" value="EFO21806.1"/>
    <property type="molecule type" value="Genomic_DNA"/>
</dbReference>
<accession>A0A1S0TZ46</accession>